<organism evidence="5 6">
    <name type="scientific">Marinobacter salarius</name>
    <dbReference type="NCBI Taxonomy" id="1420917"/>
    <lineage>
        <taxon>Bacteria</taxon>
        <taxon>Pseudomonadati</taxon>
        <taxon>Pseudomonadota</taxon>
        <taxon>Gammaproteobacteria</taxon>
        <taxon>Pseudomonadales</taxon>
        <taxon>Marinobacteraceae</taxon>
        <taxon>Marinobacter</taxon>
    </lineage>
</organism>
<protein>
    <submittedName>
        <fullName evidence="5">Carbon-monoxide dehydrogenase medium subunit</fullName>
    </submittedName>
</protein>
<dbReference type="InterPro" id="IPR016169">
    <property type="entry name" value="FAD-bd_PCMH_sub2"/>
</dbReference>
<evidence type="ECO:0000256" key="2">
    <source>
        <dbReference type="ARBA" id="ARBA00022827"/>
    </source>
</evidence>
<dbReference type="PROSITE" id="PS51387">
    <property type="entry name" value="FAD_PCMH"/>
    <property type="match status" value="1"/>
</dbReference>
<accession>A0ABY1FUC0</accession>
<dbReference type="InterPro" id="IPR002346">
    <property type="entry name" value="Mopterin_DH_FAD-bd"/>
</dbReference>
<dbReference type="RefSeq" id="WP_082040492.1">
    <property type="nucleotide sequence ID" value="NZ_CP136693.1"/>
</dbReference>
<dbReference type="PANTHER" id="PTHR42659">
    <property type="entry name" value="XANTHINE DEHYDROGENASE SUBUNIT C-RELATED"/>
    <property type="match status" value="1"/>
</dbReference>
<evidence type="ECO:0000256" key="3">
    <source>
        <dbReference type="ARBA" id="ARBA00023002"/>
    </source>
</evidence>
<dbReference type="InterPro" id="IPR036318">
    <property type="entry name" value="FAD-bd_PCMH-like_sf"/>
</dbReference>
<keyword evidence="1" id="KW-0285">Flavoprotein</keyword>
<evidence type="ECO:0000259" key="4">
    <source>
        <dbReference type="PROSITE" id="PS51387"/>
    </source>
</evidence>
<dbReference type="SUPFAM" id="SSF56176">
    <property type="entry name" value="FAD-binding/transporter-associated domain-like"/>
    <property type="match status" value="1"/>
</dbReference>
<dbReference type="EMBL" id="FOTV01000031">
    <property type="protein sequence ID" value="SFM11849.1"/>
    <property type="molecule type" value="Genomic_DNA"/>
</dbReference>
<proteinExistence type="predicted"/>
<comment type="caution">
    <text evidence="5">The sequence shown here is derived from an EMBL/GenBank/DDBJ whole genome shotgun (WGS) entry which is preliminary data.</text>
</comment>
<dbReference type="InterPro" id="IPR016166">
    <property type="entry name" value="FAD-bd_PCMH"/>
</dbReference>
<dbReference type="Pfam" id="PF00941">
    <property type="entry name" value="FAD_binding_5"/>
    <property type="match status" value="1"/>
</dbReference>
<keyword evidence="3" id="KW-0560">Oxidoreductase</keyword>
<dbReference type="PANTHER" id="PTHR42659:SF2">
    <property type="entry name" value="XANTHINE DEHYDROGENASE SUBUNIT C-RELATED"/>
    <property type="match status" value="1"/>
</dbReference>
<gene>
    <name evidence="5" type="ORF">SAMN04487868_13123</name>
</gene>
<evidence type="ECO:0000313" key="6">
    <source>
        <dbReference type="Proteomes" id="UP000199211"/>
    </source>
</evidence>
<name>A0ABY1FUC0_9GAMM</name>
<evidence type="ECO:0000313" key="5">
    <source>
        <dbReference type="EMBL" id="SFM11849.1"/>
    </source>
</evidence>
<evidence type="ECO:0000256" key="1">
    <source>
        <dbReference type="ARBA" id="ARBA00022630"/>
    </source>
</evidence>
<feature type="domain" description="FAD-binding PCMH-type" evidence="4">
    <location>
        <begin position="12"/>
        <end position="179"/>
    </location>
</feature>
<dbReference type="Gene3D" id="3.30.465.10">
    <property type="match status" value="1"/>
</dbReference>
<reference evidence="5 6" key="1">
    <citation type="submission" date="2016-10" db="EMBL/GenBank/DDBJ databases">
        <authorList>
            <person name="Varghese N."/>
            <person name="Submissions S."/>
        </authorList>
    </citation>
    <scope>NUCLEOTIDE SEQUENCE [LARGE SCALE GENOMIC DNA]</scope>
    <source>
        <strain evidence="5 6">DSM 26291</strain>
    </source>
</reference>
<keyword evidence="2" id="KW-0274">FAD</keyword>
<dbReference type="InterPro" id="IPR051312">
    <property type="entry name" value="Diverse_Substr_Oxidored"/>
</dbReference>
<keyword evidence="6" id="KW-1185">Reference proteome</keyword>
<sequence length="277" mass="30375">MSDPLSELNPVTERRAIRVLRPDSPSEAVSLARRFKVPYMAGGTWLQPTHERDQCWPEKLVALNAAWPAFRGLEDDSRGLTVGALTSLSEMARHPLVREYLPPLALFLNRVAGPGVRALGTVGGNLAVGGDLSALAMALDVRVDVLNRTGERTLPLSRWLRERASDDLLRGFTIPDCRGWRISLEKLGYRERFSPTRATLVCVHDGDRVRLAVCGEGGLLRLVAPETFVNDRADLASGDVGAVIDRELAAHGWQDAHLRMALRRMTTGLLSEVALGT</sequence>
<dbReference type="Proteomes" id="UP000199211">
    <property type="component" value="Unassembled WGS sequence"/>
</dbReference>